<dbReference type="InterPro" id="IPR010994">
    <property type="entry name" value="RuvA_2-like"/>
</dbReference>
<evidence type="ECO:0000313" key="2">
    <source>
        <dbReference type="EMBL" id="SUP52288.1"/>
    </source>
</evidence>
<dbReference type="SUPFAM" id="SSF50249">
    <property type="entry name" value="Nucleic acid-binding proteins"/>
    <property type="match status" value="1"/>
</dbReference>
<dbReference type="PROSITE" id="PS50126">
    <property type="entry name" value="S1"/>
    <property type="match status" value="1"/>
</dbReference>
<keyword evidence="2" id="KW-0687">Ribonucleoprotein</keyword>
<dbReference type="InterPro" id="IPR012340">
    <property type="entry name" value="NA-bd_OB-fold"/>
</dbReference>
<gene>
    <name evidence="2" type="primary">yhgF_1</name>
    <name evidence="2" type="ORF">NCTC13645_00167</name>
</gene>
<dbReference type="AlphaFoldDB" id="A0A380NW88"/>
<dbReference type="GO" id="GO:0005840">
    <property type="term" value="C:ribosome"/>
    <property type="evidence" value="ECO:0007669"/>
    <property type="project" value="UniProtKB-KW"/>
</dbReference>
<dbReference type="InterPro" id="IPR003029">
    <property type="entry name" value="S1_domain"/>
</dbReference>
<dbReference type="SUPFAM" id="SSF47781">
    <property type="entry name" value="RuvA domain 2-like"/>
    <property type="match status" value="1"/>
</dbReference>
<dbReference type="GO" id="GO:0005737">
    <property type="term" value="C:cytoplasm"/>
    <property type="evidence" value="ECO:0007669"/>
    <property type="project" value="UniProtKB-ARBA"/>
</dbReference>
<dbReference type="GO" id="GO:0006412">
    <property type="term" value="P:translation"/>
    <property type="evidence" value="ECO:0007669"/>
    <property type="project" value="TreeGrafter"/>
</dbReference>
<evidence type="ECO:0000313" key="3">
    <source>
        <dbReference type="Proteomes" id="UP000254621"/>
    </source>
</evidence>
<dbReference type="GO" id="GO:0003735">
    <property type="term" value="F:structural constituent of ribosome"/>
    <property type="evidence" value="ECO:0007669"/>
    <property type="project" value="TreeGrafter"/>
</dbReference>
<dbReference type="Gene3D" id="2.40.50.140">
    <property type="entry name" value="Nucleic acid-binding proteins"/>
    <property type="match status" value="1"/>
</dbReference>
<accession>A0A380NW88</accession>
<reference evidence="2 3" key="1">
    <citation type="submission" date="2018-06" db="EMBL/GenBank/DDBJ databases">
        <authorList>
            <consortium name="Pathogen Informatics"/>
            <person name="Doyle S."/>
        </authorList>
    </citation>
    <scope>NUCLEOTIDE SEQUENCE [LARGE SCALE GENOMIC DNA]</scope>
    <source>
        <strain evidence="2 3">NCTC13645</strain>
    </source>
</reference>
<keyword evidence="2" id="KW-0689">Ribosomal protein</keyword>
<evidence type="ECO:0000259" key="1">
    <source>
        <dbReference type="PROSITE" id="PS50126"/>
    </source>
</evidence>
<dbReference type="FunFam" id="2.40.50.140:FF:000051">
    <property type="entry name" value="RNA-binding transcriptional accessory protein"/>
    <property type="match status" value="1"/>
</dbReference>
<protein>
    <submittedName>
        <fullName evidence="2">30S ribosomal protein S1</fullName>
    </submittedName>
</protein>
<dbReference type="PANTHER" id="PTHR10724:SF10">
    <property type="entry name" value="S1 RNA-BINDING DOMAIN-CONTAINING PROTEIN 1"/>
    <property type="match status" value="1"/>
</dbReference>
<organism evidence="2 3">
    <name type="scientific">Weissella viridescens</name>
    <name type="common">Lactobacillus viridescens</name>
    <dbReference type="NCBI Taxonomy" id="1629"/>
    <lineage>
        <taxon>Bacteria</taxon>
        <taxon>Bacillati</taxon>
        <taxon>Bacillota</taxon>
        <taxon>Bacilli</taxon>
        <taxon>Lactobacillales</taxon>
        <taxon>Lactobacillaceae</taxon>
        <taxon>Weissella</taxon>
    </lineage>
</organism>
<dbReference type="Pfam" id="PF00575">
    <property type="entry name" value="S1"/>
    <property type="match status" value="1"/>
</dbReference>
<dbReference type="Proteomes" id="UP000254621">
    <property type="component" value="Unassembled WGS sequence"/>
</dbReference>
<dbReference type="PANTHER" id="PTHR10724">
    <property type="entry name" value="30S RIBOSOMAL PROTEIN S1"/>
    <property type="match status" value="1"/>
</dbReference>
<feature type="domain" description="S1 motif" evidence="1">
    <location>
        <begin position="53"/>
        <end position="106"/>
    </location>
</feature>
<dbReference type="EMBL" id="UHIV01000001">
    <property type="protein sequence ID" value="SUP52288.1"/>
    <property type="molecule type" value="Genomic_DNA"/>
</dbReference>
<sequence>MPLRQLATEYEVGLPTLQDIVASLEHPGRDLRDAEPGAILRSDVLSMKDLEVGMQLQGTVRNVVDFGAFVDIGVHEDGLVHISRLAKNVCRIHIKWLPLVILLMFG</sequence>
<dbReference type="InterPro" id="IPR041692">
    <property type="entry name" value="HHH_9"/>
</dbReference>
<proteinExistence type="predicted"/>
<dbReference type="InterPro" id="IPR050437">
    <property type="entry name" value="Ribos_protein_bS1-like"/>
</dbReference>
<dbReference type="Pfam" id="PF17674">
    <property type="entry name" value="HHH_9"/>
    <property type="match status" value="1"/>
</dbReference>
<dbReference type="GO" id="GO:0003729">
    <property type="term" value="F:mRNA binding"/>
    <property type="evidence" value="ECO:0007669"/>
    <property type="project" value="TreeGrafter"/>
</dbReference>
<name>A0A380NW88_WEIVI</name>